<organism evidence="1 2">
    <name type="scientific">Nocardia terpenica</name>
    <dbReference type="NCBI Taxonomy" id="455432"/>
    <lineage>
        <taxon>Bacteria</taxon>
        <taxon>Bacillati</taxon>
        <taxon>Actinomycetota</taxon>
        <taxon>Actinomycetes</taxon>
        <taxon>Mycobacteriales</taxon>
        <taxon>Nocardiaceae</taxon>
        <taxon>Nocardia</taxon>
    </lineage>
</organism>
<dbReference type="KEGG" id="ntp:CRH09_34920"/>
<accession>A0A291RYI9</accession>
<dbReference type="EMBL" id="CP023778">
    <property type="protein sequence ID" value="ATL72349.1"/>
    <property type="molecule type" value="Genomic_DNA"/>
</dbReference>
<gene>
    <name evidence="1" type="ORF">CRH09_34920</name>
</gene>
<sequence length="103" mass="10947">MADRDHVSAVVVAGTDSLAAQLHRRSEAARRLPGSDPWVHGLHDTDHAPSVRELTAWSAAAADLYSIGCTPIIPAEIARVLWRKGGAARELAERVYRAGGVAA</sequence>
<protein>
    <submittedName>
        <fullName evidence="1">Uncharacterized protein</fullName>
    </submittedName>
</protein>
<proteinExistence type="predicted"/>
<name>A0A291RYI9_9NOCA</name>
<reference evidence="1 2" key="1">
    <citation type="submission" date="2017-10" db="EMBL/GenBank/DDBJ databases">
        <title>Comparative genomics between pathogenic Norcardia.</title>
        <authorList>
            <person name="Zeng L."/>
        </authorList>
    </citation>
    <scope>NUCLEOTIDE SEQUENCE [LARGE SCALE GENOMIC DNA]</scope>
    <source>
        <strain evidence="1 2">NC_YFY_NT001</strain>
    </source>
</reference>
<evidence type="ECO:0000313" key="2">
    <source>
        <dbReference type="Proteomes" id="UP000221961"/>
    </source>
</evidence>
<evidence type="ECO:0000313" key="1">
    <source>
        <dbReference type="EMBL" id="ATL72349.1"/>
    </source>
</evidence>
<dbReference type="Proteomes" id="UP000221961">
    <property type="component" value="Chromosome"/>
</dbReference>
<dbReference type="AlphaFoldDB" id="A0A291RYI9"/>